<accession>G9Y512</accession>
<comment type="caution">
    <text evidence="1">The sequence shown here is derived from an EMBL/GenBank/DDBJ whole genome shotgun (WGS) entry which is preliminary data.</text>
</comment>
<sequence length="102" mass="11903">MITDYQPYIFYDNRNKGELFNATPWVSSFFGRAPEDNKLSALSAMMGVSQDEENLNIDTLLEMTFQWCKMKSTAEMREALHKIGLDIFWGYQNVFFLGNIQK</sequence>
<dbReference type="HOGENOM" id="CLU_2273419_0_0_6"/>
<dbReference type="RefSeq" id="WP_004091562.1">
    <property type="nucleotide sequence ID" value="NZ_JH417508.1"/>
</dbReference>
<dbReference type="EMBL" id="AGCI01000034">
    <property type="protein sequence ID" value="EHM44027.1"/>
    <property type="molecule type" value="Genomic_DNA"/>
</dbReference>
<evidence type="ECO:0000313" key="2">
    <source>
        <dbReference type="Proteomes" id="UP000005959"/>
    </source>
</evidence>
<reference evidence="1 2" key="1">
    <citation type="submission" date="2011-08" db="EMBL/GenBank/DDBJ databases">
        <authorList>
            <person name="Weinstock G."/>
            <person name="Sodergren E."/>
            <person name="Clifton S."/>
            <person name="Fulton L."/>
            <person name="Fulton B."/>
            <person name="Courtney L."/>
            <person name="Fronick C."/>
            <person name="Harrison M."/>
            <person name="Strong C."/>
            <person name="Farmer C."/>
            <person name="Delahaunty K."/>
            <person name="Markovic C."/>
            <person name="Hall O."/>
            <person name="Minx P."/>
            <person name="Tomlinson C."/>
            <person name="Mitreva M."/>
            <person name="Hou S."/>
            <person name="Chen J."/>
            <person name="Wollam A."/>
            <person name="Pepin K.H."/>
            <person name="Johnson M."/>
            <person name="Bhonagiri V."/>
            <person name="Zhang X."/>
            <person name="Suruliraj S."/>
            <person name="Warren W."/>
            <person name="Chinwalla A."/>
            <person name="Mardis E.R."/>
            <person name="Wilson R.K."/>
        </authorList>
    </citation>
    <scope>NUCLEOTIDE SEQUENCE [LARGE SCALE GENOMIC DNA]</scope>
    <source>
        <strain evidence="1 2">ATCC 51873</strain>
    </source>
</reference>
<gene>
    <name evidence="1" type="ORF">HMPREF0454_01650</name>
</gene>
<dbReference type="PATRIC" id="fig|1002364.3.peg.1504"/>
<proteinExistence type="predicted"/>
<evidence type="ECO:0000313" key="1">
    <source>
        <dbReference type="EMBL" id="EHM44027.1"/>
    </source>
</evidence>
<dbReference type="Proteomes" id="UP000005959">
    <property type="component" value="Unassembled WGS sequence"/>
</dbReference>
<name>G9Y512_HAFAL</name>
<protein>
    <submittedName>
        <fullName evidence="1">Uncharacterized protein</fullName>
    </submittedName>
</protein>
<organism evidence="1 2">
    <name type="scientific">Hafnia alvei ATCC 51873</name>
    <dbReference type="NCBI Taxonomy" id="1002364"/>
    <lineage>
        <taxon>Bacteria</taxon>
        <taxon>Pseudomonadati</taxon>
        <taxon>Pseudomonadota</taxon>
        <taxon>Gammaproteobacteria</taxon>
        <taxon>Enterobacterales</taxon>
        <taxon>Hafniaceae</taxon>
        <taxon>Hafnia</taxon>
    </lineage>
</organism>
<dbReference type="AlphaFoldDB" id="G9Y512"/>